<evidence type="ECO:0000313" key="2">
    <source>
        <dbReference type="Proteomes" id="UP000198935"/>
    </source>
</evidence>
<evidence type="ECO:0000313" key="1">
    <source>
        <dbReference type="EMBL" id="SDY60283.1"/>
    </source>
</evidence>
<evidence type="ECO:0008006" key="3">
    <source>
        <dbReference type="Google" id="ProtNLM"/>
    </source>
</evidence>
<proteinExistence type="predicted"/>
<accession>A0A1H3L795</accession>
<sequence>MDKYPPAYYTFLIEFHGTRDYFECHEIMEEHWKDDKQKKWLALIQLAVAVYHERQHNIAGSLRLYRKVLNHLRNDSGTFTEIAIDVEKLVQMIKSRIKNILKEGSYTPMNLPLTDEHLMEQCRRHCQENGLEWCGTENTEDISLIYRHRLRNRSDVIQERLHSLKRKEKERKK</sequence>
<dbReference type="InterPro" id="IPR005500">
    <property type="entry name" value="DUF309"/>
</dbReference>
<dbReference type="OrthoDB" id="165483at2"/>
<dbReference type="AlphaFoldDB" id="A0A1H3L795"/>
<reference evidence="2" key="1">
    <citation type="submission" date="2016-10" db="EMBL/GenBank/DDBJ databases">
        <authorList>
            <person name="Varghese N."/>
            <person name="Submissions S."/>
        </authorList>
    </citation>
    <scope>NUCLEOTIDE SEQUENCE [LARGE SCALE GENOMIC DNA]</scope>
    <source>
        <strain evidence="2">SP</strain>
    </source>
</reference>
<dbReference type="InterPro" id="IPR023203">
    <property type="entry name" value="TTHA0068_sf"/>
</dbReference>
<dbReference type="EMBL" id="FNPI01000002">
    <property type="protein sequence ID" value="SDY60283.1"/>
    <property type="molecule type" value="Genomic_DNA"/>
</dbReference>
<gene>
    <name evidence="1" type="ORF">SAMN05421736_102386</name>
</gene>
<keyword evidence="2" id="KW-1185">Reference proteome</keyword>
<dbReference type="STRING" id="1503961.SAMN05421736_102386"/>
<protein>
    <recommendedName>
        <fullName evidence="3">DUF309 domain-containing protein</fullName>
    </recommendedName>
</protein>
<organism evidence="1 2">
    <name type="scientific">Evansella caseinilytica</name>
    <dbReference type="NCBI Taxonomy" id="1503961"/>
    <lineage>
        <taxon>Bacteria</taxon>
        <taxon>Bacillati</taxon>
        <taxon>Bacillota</taxon>
        <taxon>Bacilli</taxon>
        <taxon>Bacillales</taxon>
        <taxon>Bacillaceae</taxon>
        <taxon>Evansella</taxon>
    </lineage>
</organism>
<name>A0A1H3L795_9BACI</name>
<dbReference type="PANTHER" id="PTHR34796:SF1">
    <property type="entry name" value="EXPRESSED PROTEIN"/>
    <property type="match status" value="1"/>
</dbReference>
<dbReference type="SUPFAM" id="SSF140663">
    <property type="entry name" value="TTHA0068-like"/>
    <property type="match status" value="1"/>
</dbReference>
<dbReference type="Gene3D" id="1.10.3450.10">
    <property type="entry name" value="TTHA0068-like"/>
    <property type="match status" value="1"/>
</dbReference>
<dbReference type="PANTHER" id="PTHR34796">
    <property type="entry name" value="EXPRESSED PROTEIN"/>
    <property type="match status" value="1"/>
</dbReference>
<dbReference type="Pfam" id="PF03745">
    <property type="entry name" value="DUF309"/>
    <property type="match status" value="1"/>
</dbReference>
<dbReference type="Proteomes" id="UP000198935">
    <property type="component" value="Unassembled WGS sequence"/>
</dbReference>